<dbReference type="Proteomes" id="UP000812961">
    <property type="component" value="Unassembled WGS sequence"/>
</dbReference>
<gene>
    <name evidence="2" type="ORF">K1Y79_27920</name>
</gene>
<name>A0ABS7GKF1_9BACT</name>
<feature type="chain" id="PRO_5045639902" evidence="1">
    <location>
        <begin position="25"/>
        <end position="88"/>
    </location>
</feature>
<evidence type="ECO:0000313" key="3">
    <source>
        <dbReference type="Proteomes" id="UP000812961"/>
    </source>
</evidence>
<dbReference type="RefSeq" id="WP_220253515.1">
    <property type="nucleotide sequence ID" value="NZ_JAICCF010000006.1"/>
</dbReference>
<comment type="caution">
    <text evidence="2">The sequence shown here is derived from an EMBL/GenBank/DDBJ whole genome shotgun (WGS) entry which is preliminary data.</text>
</comment>
<keyword evidence="1" id="KW-0732">Signal</keyword>
<proteinExistence type="predicted"/>
<sequence>MKLKNVRSLLLAMAVILGAGSALATTVQKNMQREETKYYWTGTGYAVAGIEDYDYICEWSQFGVCTYVIDPATGQYKINKYGKIRFLR</sequence>
<dbReference type="EMBL" id="JAICCF010000006">
    <property type="protein sequence ID" value="MBW8688195.1"/>
    <property type="molecule type" value="Genomic_DNA"/>
</dbReference>
<keyword evidence="3" id="KW-1185">Reference proteome</keyword>
<feature type="signal peptide" evidence="1">
    <location>
        <begin position="1"/>
        <end position="24"/>
    </location>
</feature>
<organism evidence="2 3">
    <name type="scientific">Chitinophaga rhizophila</name>
    <dbReference type="NCBI Taxonomy" id="2866212"/>
    <lineage>
        <taxon>Bacteria</taxon>
        <taxon>Pseudomonadati</taxon>
        <taxon>Bacteroidota</taxon>
        <taxon>Chitinophagia</taxon>
        <taxon>Chitinophagales</taxon>
        <taxon>Chitinophagaceae</taxon>
        <taxon>Chitinophaga</taxon>
    </lineage>
</organism>
<protein>
    <submittedName>
        <fullName evidence="2">Uncharacterized protein</fullName>
    </submittedName>
</protein>
<reference evidence="2 3" key="1">
    <citation type="submission" date="2021-08" db="EMBL/GenBank/DDBJ databases">
        <title>The genome sequence of Chitinophaga sp. B61.</title>
        <authorList>
            <person name="Zhang X."/>
        </authorList>
    </citation>
    <scope>NUCLEOTIDE SEQUENCE [LARGE SCALE GENOMIC DNA]</scope>
    <source>
        <strain evidence="2 3">B61</strain>
    </source>
</reference>
<evidence type="ECO:0000313" key="2">
    <source>
        <dbReference type="EMBL" id="MBW8688195.1"/>
    </source>
</evidence>
<evidence type="ECO:0000256" key="1">
    <source>
        <dbReference type="SAM" id="SignalP"/>
    </source>
</evidence>
<accession>A0ABS7GKF1</accession>